<sequence length="99" mass="10750">MEWASSPQFQCFSDLGSDQAFKASTAPSKTPVPPPLLLDFRAAGQSSGHRPWFHGFQFGANSSLKPKLPCAFPKAWCSRQFHKDSSAGADIPTDPAIQQ</sequence>
<accession>A0A840LBJ0</accession>
<dbReference type="RefSeq" id="WP_184298750.1">
    <property type="nucleotide sequence ID" value="NZ_JACHLP010000003.1"/>
</dbReference>
<proteinExistence type="predicted"/>
<keyword evidence="2" id="KW-1185">Reference proteome</keyword>
<dbReference type="AlphaFoldDB" id="A0A840LBJ0"/>
<evidence type="ECO:0000313" key="1">
    <source>
        <dbReference type="EMBL" id="MBB4843469.1"/>
    </source>
</evidence>
<reference evidence="1 2" key="1">
    <citation type="submission" date="2020-08" db="EMBL/GenBank/DDBJ databases">
        <title>Functional genomics of gut bacteria from endangered species of beetles.</title>
        <authorList>
            <person name="Carlos-Shanley C."/>
        </authorList>
    </citation>
    <scope>NUCLEOTIDE SEQUENCE [LARGE SCALE GENOMIC DNA]</scope>
    <source>
        <strain evidence="1 2">S00239</strain>
    </source>
</reference>
<comment type="caution">
    <text evidence="1">The sequence shown here is derived from an EMBL/GenBank/DDBJ whole genome shotgun (WGS) entry which is preliminary data.</text>
</comment>
<protein>
    <submittedName>
        <fullName evidence="1">Uncharacterized protein</fullName>
    </submittedName>
</protein>
<dbReference type="EMBL" id="JACHLP010000003">
    <property type="protein sequence ID" value="MBB4843469.1"/>
    <property type="molecule type" value="Genomic_DNA"/>
</dbReference>
<name>A0A840LBJ0_9BURK</name>
<organism evidence="1 2">
    <name type="scientific">Roseateles oligotrophus</name>
    <dbReference type="NCBI Taxonomy" id="1769250"/>
    <lineage>
        <taxon>Bacteria</taxon>
        <taxon>Pseudomonadati</taxon>
        <taxon>Pseudomonadota</taxon>
        <taxon>Betaproteobacteria</taxon>
        <taxon>Burkholderiales</taxon>
        <taxon>Sphaerotilaceae</taxon>
        <taxon>Roseateles</taxon>
    </lineage>
</organism>
<evidence type="ECO:0000313" key="2">
    <source>
        <dbReference type="Proteomes" id="UP000562027"/>
    </source>
</evidence>
<gene>
    <name evidence="1" type="ORF">HNP55_001988</name>
</gene>
<dbReference type="Proteomes" id="UP000562027">
    <property type="component" value="Unassembled WGS sequence"/>
</dbReference>